<dbReference type="InterPro" id="IPR033851">
    <property type="entry name" value="M3A_MIP"/>
</dbReference>
<sequence>MRSPNVTFRHLLFPLTSGVCGRRSVATWTPLGAAFNVKPAAKISLNFRREPVGLFGIPPLRIPEGFHLMREYAVHCCDDLIQETLGTAAQPSSKKRMQVQIFDELSDTLCQVADLAEFIRLAHPSQRYKQAAENACLDIGGLVERLNTNRPLYDALKGSVNEGDAVDQRVAELFLFDFEQSGIHLDDQKRKKVYSDQRNIGDYLTQQQMGLLFCKGILTHSSFRYIRSFSKRGSKVTVSSLHSDSPLEDVRETAYRLYLAPWEEQERNLQALLYYRHEMATLCGFKSYAERVLRWSLAGTSKFANAFLDGLNEELRPRTVEEFRQMESFKQSKEWNHRVGLNGLIREQRCALSANSLSPYFSLGACMEGVQMVCHALYGIKFTVQEPEPGELWSPDVYKLAGEEEEDGLDEALCERSFEDGNNRLLGHIYCDFYVRAGKPSQDCHFTIRGGRELGNGDYQTPMVVLHMNFPNPSWSCPTLLSPGLVDNLFHEMGHALHSLLGRTRSELKFVYLIASVPRYQHVSGTRCSTDLAEVPSTLMEHFAADPRVVVLFARHYKTREPIPPGLLEKLSLSRSLFAASDLQLQVFYSVLDQKLHDGSRPWQWIAPGTLDIEDPRFSLETAPKFVTTDVLRDVMKDTYPLPYVDNTAWQLRFNHLFGYGAKYYAYLMSRAVAASLYQKFFKDDPLSRSGGDEIRERLLSRGGEKDPQQMICDCLGLSTLTPKDLTDSLVSELDAKLSISTQKVFNC</sequence>
<comment type="cofactor">
    <cofactor evidence="10">
        <name>Zn(2+)</name>
        <dbReference type="ChEBI" id="CHEBI:29105"/>
    </cofactor>
    <text evidence="10">Binds 1 zinc ion.</text>
</comment>
<evidence type="ECO:0000256" key="5">
    <source>
        <dbReference type="ARBA" id="ARBA00022801"/>
    </source>
</evidence>
<protein>
    <recommendedName>
        <fullName evidence="11">Peptidase M3A/M3B catalytic domain-containing protein</fullName>
    </recommendedName>
</protein>
<dbReference type="AlphaFoldDB" id="A0A7R8ZM71"/>
<keyword evidence="7" id="KW-0809">Transit peptide</keyword>
<evidence type="ECO:0000256" key="1">
    <source>
        <dbReference type="ARBA" id="ARBA00004173"/>
    </source>
</evidence>
<dbReference type="GO" id="GO:0005739">
    <property type="term" value="C:mitochondrion"/>
    <property type="evidence" value="ECO:0007669"/>
    <property type="project" value="UniProtKB-SubCell"/>
</dbReference>
<dbReference type="SUPFAM" id="SSF55486">
    <property type="entry name" value="Metalloproteases ('zincins'), catalytic domain"/>
    <property type="match status" value="1"/>
</dbReference>
<evidence type="ECO:0000256" key="3">
    <source>
        <dbReference type="ARBA" id="ARBA00022670"/>
    </source>
</evidence>
<evidence type="ECO:0000256" key="9">
    <source>
        <dbReference type="ARBA" id="ARBA00023128"/>
    </source>
</evidence>
<gene>
    <name evidence="12" type="ORF">CTOB1V02_LOCUS2439</name>
</gene>
<reference evidence="12" key="1">
    <citation type="submission" date="2020-11" db="EMBL/GenBank/DDBJ databases">
        <authorList>
            <person name="Tran Van P."/>
        </authorList>
    </citation>
    <scope>NUCLEOTIDE SEQUENCE</scope>
</reference>
<keyword evidence="5 10" id="KW-0378">Hydrolase</keyword>
<keyword evidence="6 10" id="KW-0862">Zinc</keyword>
<dbReference type="Gene3D" id="1.10.1370.10">
    <property type="entry name" value="Neurolysin, domain 3"/>
    <property type="match status" value="1"/>
</dbReference>
<evidence type="ECO:0000259" key="11">
    <source>
        <dbReference type="Pfam" id="PF01432"/>
    </source>
</evidence>
<dbReference type="Gene3D" id="3.40.390.10">
    <property type="entry name" value="Collagenase (Catalytic Domain)"/>
    <property type="match status" value="1"/>
</dbReference>
<organism evidence="12">
    <name type="scientific">Cyprideis torosa</name>
    <dbReference type="NCBI Taxonomy" id="163714"/>
    <lineage>
        <taxon>Eukaryota</taxon>
        <taxon>Metazoa</taxon>
        <taxon>Ecdysozoa</taxon>
        <taxon>Arthropoda</taxon>
        <taxon>Crustacea</taxon>
        <taxon>Oligostraca</taxon>
        <taxon>Ostracoda</taxon>
        <taxon>Podocopa</taxon>
        <taxon>Podocopida</taxon>
        <taxon>Cytherocopina</taxon>
        <taxon>Cytheroidea</taxon>
        <taxon>Cytherideidae</taxon>
        <taxon>Cyprideis</taxon>
    </lineage>
</organism>
<dbReference type="PANTHER" id="PTHR11804:SF79">
    <property type="entry name" value="MITOCHONDRIAL INTERMEDIATE PEPTIDASE"/>
    <property type="match status" value="1"/>
</dbReference>
<evidence type="ECO:0000256" key="7">
    <source>
        <dbReference type="ARBA" id="ARBA00022946"/>
    </source>
</evidence>
<dbReference type="OrthoDB" id="17530at2759"/>
<dbReference type="InterPro" id="IPR045090">
    <property type="entry name" value="Pept_M3A_M3B"/>
</dbReference>
<evidence type="ECO:0000313" key="12">
    <source>
        <dbReference type="EMBL" id="CAD7224482.1"/>
    </source>
</evidence>
<comment type="similarity">
    <text evidence="2 10">Belongs to the peptidase M3 family.</text>
</comment>
<feature type="domain" description="Peptidase M3A/M3B catalytic" evidence="11">
    <location>
        <begin position="624"/>
        <end position="717"/>
    </location>
</feature>
<dbReference type="GO" id="GO:0006627">
    <property type="term" value="P:protein processing involved in protein targeting to mitochondrion"/>
    <property type="evidence" value="ECO:0007669"/>
    <property type="project" value="TreeGrafter"/>
</dbReference>
<dbReference type="InterPro" id="IPR001567">
    <property type="entry name" value="Pept_M3A_M3B_dom"/>
</dbReference>
<keyword evidence="8 10" id="KW-0482">Metalloprotease</keyword>
<feature type="domain" description="Peptidase M3A/M3B catalytic" evidence="11">
    <location>
        <begin position="244"/>
        <end position="600"/>
    </location>
</feature>
<proteinExistence type="inferred from homology"/>
<dbReference type="InterPro" id="IPR024077">
    <property type="entry name" value="Neurolysin/TOP_dom2"/>
</dbReference>
<name>A0A7R8ZM71_9CRUS</name>
<keyword evidence="9" id="KW-0496">Mitochondrion</keyword>
<dbReference type="GO" id="GO:0046872">
    <property type="term" value="F:metal ion binding"/>
    <property type="evidence" value="ECO:0007669"/>
    <property type="project" value="UniProtKB-UniRule"/>
</dbReference>
<evidence type="ECO:0000256" key="8">
    <source>
        <dbReference type="ARBA" id="ARBA00023049"/>
    </source>
</evidence>
<dbReference type="GO" id="GO:0006518">
    <property type="term" value="P:peptide metabolic process"/>
    <property type="evidence" value="ECO:0007669"/>
    <property type="project" value="TreeGrafter"/>
</dbReference>
<dbReference type="PANTHER" id="PTHR11804">
    <property type="entry name" value="PROTEASE M3 THIMET OLIGOPEPTIDASE-RELATED"/>
    <property type="match status" value="1"/>
</dbReference>
<evidence type="ECO:0000256" key="10">
    <source>
        <dbReference type="RuleBase" id="RU003435"/>
    </source>
</evidence>
<dbReference type="InterPro" id="IPR024079">
    <property type="entry name" value="MetalloPept_cat_dom_sf"/>
</dbReference>
<dbReference type="EMBL" id="OB660378">
    <property type="protein sequence ID" value="CAD7224482.1"/>
    <property type="molecule type" value="Genomic_DNA"/>
</dbReference>
<dbReference type="Pfam" id="PF01432">
    <property type="entry name" value="Peptidase_M3"/>
    <property type="match status" value="2"/>
</dbReference>
<evidence type="ECO:0000256" key="6">
    <source>
        <dbReference type="ARBA" id="ARBA00022833"/>
    </source>
</evidence>
<dbReference type="GO" id="GO:0004222">
    <property type="term" value="F:metalloendopeptidase activity"/>
    <property type="evidence" value="ECO:0007669"/>
    <property type="project" value="InterPro"/>
</dbReference>
<dbReference type="CDD" id="cd06457">
    <property type="entry name" value="M3A_MIP"/>
    <property type="match status" value="1"/>
</dbReference>
<evidence type="ECO:0000256" key="2">
    <source>
        <dbReference type="ARBA" id="ARBA00006040"/>
    </source>
</evidence>
<accession>A0A7R8ZM71</accession>
<keyword evidence="3 10" id="KW-0645">Protease</keyword>
<evidence type="ECO:0000256" key="4">
    <source>
        <dbReference type="ARBA" id="ARBA00022723"/>
    </source>
</evidence>
<comment type="subcellular location">
    <subcellularLocation>
        <location evidence="1">Mitochondrion</location>
    </subcellularLocation>
</comment>
<keyword evidence="4 10" id="KW-0479">Metal-binding</keyword>